<evidence type="ECO:0000313" key="1">
    <source>
        <dbReference type="EMBL" id="WAS92187.1"/>
    </source>
</evidence>
<accession>A0ABY7GYX2</accession>
<gene>
    <name evidence="1" type="ORF">O0S08_38895</name>
</gene>
<keyword evidence="2" id="KW-1185">Reference proteome</keyword>
<name>A0ABY7GYX2_9BACT</name>
<dbReference type="Proteomes" id="UP001164459">
    <property type="component" value="Chromosome"/>
</dbReference>
<reference evidence="1" key="1">
    <citation type="submission" date="2022-11" db="EMBL/GenBank/DDBJ databases">
        <title>Minimal conservation of predation-associated metabolite biosynthetic gene clusters underscores biosynthetic potential of Myxococcota including descriptions for ten novel species: Archangium lansinium sp. nov., Myxococcus landrumus sp. nov., Nannocystis bai.</title>
        <authorList>
            <person name="Ahearne A."/>
            <person name="Stevens C."/>
            <person name="Dowd S."/>
        </authorList>
    </citation>
    <scope>NUCLEOTIDE SEQUENCE</scope>
    <source>
        <strain evidence="1">Fl3</strain>
    </source>
</reference>
<dbReference type="RefSeq" id="WP_269034536.1">
    <property type="nucleotide sequence ID" value="NZ_CP114040.1"/>
</dbReference>
<organism evidence="1 2">
    <name type="scientific">Nannocystis punicea</name>
    <dbReference type="NCBI Taxonomy" id="2995304"/>
    <lineage>
        <taxon>Bacteria</taxon>
        <taxon>Pseudomonadati</taxon>
        <taxon>Myxococcota</taxon>
        <taxon>Polyangia</taxon>
        <taxon>Nannocystales</taxon>
        <taxon>Nannocystaceae</taxon>
        <taxon>Nannocystis</taxon>
    </lineage>
</organism>
<evidence type="ECO:0008006" key="3">
    <source>
        <dbReference type="Google" id="ProtNLM"/>
    </source>
</evidence>
<sequence length="96" mass="10928">MNVVTYVPKVGKEEELLALVKKHEPALRSVGLAGPEPFRVWKAFDIRKQRVSFIEQFAWKDGRSSDVAHQTPEVMAVWEPMGPVLEELIICEVEPI</sequence>
<protein>
    <recommendedName>
        <fullName evidence="3">ABM domain-containing protein</fullName>
    </recommendedName>
</protein>
<proteinExistence type="predicted"/>
<evidence type="ECO:0000313" key="2">
    <source>
        <dbReference type="Proteomes" id="UP001164459"/>
    </source>
</evidence>
<dbReference type="EMBL" id="CP114040">
    <property type="protein sequence ID" value="WAS92187.1"/>
    <property type="molecule type" value="Genomic_DNA"/>
</dbReference>